<keyword evidence="5 9" id="KW-0812">Transmembrane</keyword>
<evidence type="ECO:0000313" key="12">
    <source>
        <dbReference type="Proteomes" id="UP001139409"/>
    </source>
</evidence>
<dbReference type="GO" id="GO:0005886">
    <property type="term" value="C:plasma membrane"/>
    <property type="evidence" value="ECO:0007669"/>
    <property type="project" value="UniProtKB-SubCell"/>
</dbReference>
<dbReference type="PANTHER" id="PTHR38686">
    <property type="entry name" value="APOLIPOPROTEIN N-ACYLTRANSFERASE"/>
    <property type="match status" value="1"/>
</dbReference>
<comment type="caution">
    <text evidence="11">The sequence shown here is derived from an EMBL/GenBank/DDBJ whole genome shotgun (WGS) entry which is preliminary data.</text>
</comment>
<dbReference type="PANTHER" id="PTHR38686:SF1">
    <property type="entry name" value="APOLIPOPROTEIN N-ACYLTRANSFERASE"/>
    <property type="match status" value="1"/>
</dbReference>
<dbReference type="InterPro" id="IPR036526">
    <property type="entry name" value="C-N_Hydrolase_sf"/>
</dbReference>
<evidence type="ECO:0000256" key="3">
    <source>
        <dbReference type="ARBA" id="ARBA00022475"/>
    </source>
</evidence>
<dbReference type="Pfam" id="PF20154">
    <property type="entry name" value="LNT_N"/>
    <property type="match status" value="1"/>
</dbReference>
<evidence type="ECO:0000256" key="6">
    <source>
        <dbReference type="ARBA" id="ARBA00022989"/>
    </source>
</evidence>
<comment type="similarity">
    <text evidence="2">Belongs to the CN hydrolase family. Apolipoprotein N-acyltransferase subfamily.</text>
</comment>
<reference evidence="11" key="1">
    <citation type="submission" date="2021-09" db="EMBL/GenBank/DDBJ databases">
        <title>Fulvivirga sp. isolated from coastal sediment.</title>
        <authorList>
            <person name="Yu H."/>
        </authorList>
    </citation>
    <scope>NUCLEOTIDE SEQUENCE</scope>
    <source>
        <strain evidence="11">1062</strain>
    </source>
</reference>
<feature type="transmembrane region" description="Helical" evidence="9">
    <location>
        <begin position="78"/>
        <end position="98"/>
    </location>
</feature>
<evidence type="ECO:0000256" key="1">
    <source>
        <dbReference type="ARBA" id="ARBA00004651"/>
    </source>
</evidence>
<keyword evidence="4" id="KW-0808">Transferase</keyword>
<comment type="subcellular location">
    <subcellularLocation>
        <location evidence="1">Cell membrane</location>
        <topology evidence="1">Multi-pass membrane protein</topology>
    </subcellularLocation>
</comment>
<keyword evidence="3" id="KW-1003">Cell membrane</keyword>
<dbReference type="GO" id="GO:0042158">
    <property type="term" value="P:lipoprotein biosynthetic process"/>
    <property type="evidence" value="ECO:0007669"/>
    <property type="project" value="InterPro"/>
</dbReference>
<dbReference type="GO" id="GO:0016410">
    <property type="term" value="F:N-acyltransferase activity"/>
    <property type="evidence" value="ECO:0007669"/>
    <property type="project" value="InterPro"/>
</dbReference>
<gene>
    <name evidence="11" type="ORF">LDX50_29200</name>
</gene>
<dbReference type="EMBL" id="JAIXNE010000008">
    <property type="protein sequence ID" value="MCA6078986.1"/>
    <property type="molecule type" value="Genomic_DNA"/>
</dbReference>
<evidence type="ECO:0000256" key="5">
    <source>
        <dbReference type="ARBA" id="ARBA00022692"/>
    </source>
</evidence>
<feature type="transmembrane region" description="Helical" evidence="9">
    <location>
        <begin position="147"/>
        <end position="174"/>
    </location>
</feature>
<organism evidence="11 12">
    <name type="scientific">Fulvivirga sedimenti</name>
    <dbReference type="NCBI Taxonomy" id="2879465"/>
    <lineage>
        <taxon>Bacteria</taxon>
        <taxon>Pseudomonadati</taxon>
        <taxon>Bacteroidota</taxon>
        <taxon>Cytophagia</taxon>
        <taxon>Cytophagales</taxon>
        <taxon>Fulvivirgaceae</taxon>
        <taxon>Fulvivirga</taxon>
    </lineage>
</organism>
<dbReference type="Gene3D" id="3.60.110.10">
    <property type="entry name" value="Carbon-nitrogen hydrolase"/>
    <property type="match status" value="1"/>
</dbReference>
<feature type="transmembrane region" description="Helical" evidence="9">
    <location>
        <begin position="12"/>
        <end position="45"/>
    </location>
</feature>
<dbReference type="RefSeq" id="WP_225699848.1">
    <property type="nucleotide sequence ID" value="NZ_JAIXNE010000008.1"/>
</dbReference>
<evidence type="ECO:0000313" key="11">
    <source>
        <dbReference type="EMBL" id="MCA6078986.1"/>
    </source>
</evidence>
<sequence>MTTTNSLFRKHNLLMLAIACISGLALSPKWTILIAAWISPAAWLYLTRKTKLWQIIVVFIILQSIITTIGNLDIMPLPLTVMIAFNLIGSAISLIPYLSDRFMAGRVNRVLHSLIFPSVMTLCTYLFSQGPSGTWGNISYTQSGWPILMQFASVGGIWGVSFLIYWFAPVIIDVIERRSIRQRSSIVYLTCFVGIMGYGLIRLNMPADNNKSIAITGIVANPLSIGEALYEAEYGETVKIHPRISQSDPLIIKLNEAYIDFLKDPFNPVYSAVIRSFDTNANELFERAERITQADNQVIAWSEGAFSTIKPLEEKLIGRARAFAMESSNTIYFPMAVFRPGEILPGIPFIENKILIITPDGETVTTYFKNVPIKGVEPSFPGDGNIPVLKLNDINISPAICYDADFPNLISQTGNKQVDLLILPSSDWYAIREIHATMASIRSIENDLTIFRPTANGNTLAIDGRGRILSKNSSFSGFDGIYLSQLPIGGNTTLYSQIPMAIPLISSLILILGIILSVARKTV</sequence>
<keyword evidence="7 9" id="KW-0472">Membrane</keyword>
<evidence type="ECO:0000259" key="10">
    <source>
        <dbReference type="PROSITE" id="PS50263"/>
    </source>
</evidence>
<evidence type="ECO:0000256" key="8">
    <source>
        <dbReference type="ARBA" id="ARBA00023315"/>
    </source>
</evidence>
<evidence type="ECO:0000256" key="4">
    <source>
        <dbReference type="ARBA" id="ARBA00022679"/>
    </source>
</evidence>
<feature type="transmembrane region" description="Helical" evidence="9">
    <location>
        <begin position="186"/>
        <end position="205"/>
    </location>
</feature>
<feature type="transmembrane region" description="Helical" evidence="9">
    <location>
        <begin position="52"/>
        <end position="72"/>
    </location>
</feature>
<protein>
    <recommendedName>
        <fullName evidence="10">CN hydrolase domain-containing protein</fullName>
    </recommendedName>
</protein>
<feature type="domain" description="CN hydrolase" evidence="10">
    <location>
        <begin position="269"/>
        <end position="488"/>
    </location>
</feature>
<proteinExistence type="inferred from homology"/>
<dbReference type="AlphaFoldDB" id="A0A9X1HWL8"/>
<keyword evidence="6 9" id="KW-1133">Transmembrane helix</keyword>
<dbReference type="SUPFAM" id="SSF56317">
    <property type="entry name" value="Carbon-nitrogen hydrolase"/>
    <property type="match status" value="1"/>
</dbReference>
<keyword evidence="12" id="KW-1185">Reference proteome</keyword>
<accession>A0A9X1HWL8</accession>
<evidence type="ECO:0000256" key="9">
    <source>
        <dbReference type="SAM" id="Phobius"/>
    </source>
</evidence>
<evidence type="ECO:0000256" key="7">
    <source>
        <dbReference type="ARBA" id="ARBA00023136"/>
    </source>
</evidence>
<feature type="transmembrane region" description="Helical" evidence="9">
    <location>
        <begin position="110"/>
        <end position="127"/>
    </location>
</feature>
<evidence type="ECO:0000256" key="2">
    <source>
        <dbReference type="ARBA" id="ARBA00010065"/>
    </source>
</evidence>
<dbReference type="Pfam" id="PF00795">
    <property type="entry name" value="CN_hydrolase"/>
    <property type="match status" value="1"/>
</dbReference>
<dbReference type="InterPro" id="IPR003010">
    <property type="entry name" value="C-N_Hydrolase"/>
</dbReference>
<dbReference type="InterPro" id="IPR045378">
    <property type="entry name" value="LNT_N"/>
</dbReference>
<dbReference type="InterPro" id="IPR004563">
    <property type="entry name" value="Apolipo_AcylTrfase"/>
</dbReference>
<dbReference type="PROSITE" id="PS50263">
    <property type="entry name" value="CN_HYDROLASE"/>
    <property type="match status" value="1"/>
</dbReference>
<dbReference type="Proteomes" id="UP001139409">
    <property type="component" value="Unassembled WGS sequence"/>
</dbReference>
<name>A0A9X1HWL8_9BACT</name>
<feature type="transmembrane region" description="Helical" evidence="9">
    <location>
        <begin position="500"/>
        <end position="519"/>
    </location>
</feature>
<keyword evidence="8" id="KW-0012">Acyltransferase</keyword>